<dbReference type="PROSITE" id="PS50206">
    <property type="entry name" value="RHODANESE_3"/>
    <property type="match status" value="1"/>
</dbReference>
<dbReference type="SUPFAM" id="SSF52821">
    <property type="entry name" value="Rhodanese/Cell cycle control phosphatase"/>
    <property type="match status" value="1"/>
</dbReference>
<comment type="caution">
    <text evidence="2">The sequence shown here is derived from an EMBL/GenBank/DDBJ whole genome shotgun (WGS) entry which is preliminary data.</text>
</comment>
<evidence type="ECO:0000313" key="2">
    <source>
        <dbReference type="EMBL" id="GAA2142262.1"/>
    </source>
</evidence>
<gene>
    <name evidence="2" type="ORF">GCM10009825_31550</name>
</gene>
<name>A0ABP5L5V6_9MICC</name>
<protein>
    <recommendedName>
        <fullName evidence="1">Rhodanese domain-containing protein</fullName>
    </recommendedName>
</protein>
<dbReference type="CDD" id="cd00158">
    <property type="entry name" value="RHOD"/>
    <property type="match status" value="1"/>
</dbReference>
<sequence length="124" mass="13006">MPAGNRRVLSLCGTSAPSYRKVQHMEITPQQLAQQLKSGSDAQIVDVRETAEIAEGMIPGARHIALGELAGRLSQLDKARPVIAVCRSGRRSAAAADQLSAAGYTAYTVPGGMLDWTAAGFPTA</sequence>
<dbReference type="PANTHER" id="PTHR43031:SF1">
    <property type="entry name" value="PYRIDINE NUCLEOTIDE-DISULPHIDE OXIDOREDUCTASE"/>
    <property type="match status" value="1"/>
</dbReference>
<dbReference type="EMBL" id="BAAAQB010000039">
    <property type="protein sequence ID" value="GAA2142262.1"/>
    <property type="molecule type" value="Genomic_DNA"/>
</dbReference>
<dbReference type="PANTHER" id="PTHR43031">
    <property type="entry name" value="FAD-DEPENDENT OXIDOREDUCTASE"/>
    <property type="match status" value="1"/>
</dbReference>
<dbReference type="InterPro" id="IPR001763">
    <property type="entry name" value="Rhodanese-like_dom"/>
</dbReference>
<evidence type="ECO:0000259" key="1">
    <source>
        <dbReference type="PROSITE" id="PS50206"/>
    </source>
</evidence>
<dbReference type="Pfam" id="PF00581">
    <property type="entry name" value="Rhodanese"/>
    <property type="match status" value="1"/>
</dbReference>
<accession>A0ABP5L5V6</accession>
<proteinExistence type="predicted"/>
<feature type="domain" description="Rhodanese" evidence="1">
    <location>
        <begin position="38"/>
        <end position="124"/>
    </location>
</feature>
<evidence type="ECO:0000313" key="3">
    <source>
        <dbReference type="Proteomes" id="UP001500102"/>
    </source>
</evidence>
<dbReference type="Gene3D" id="3.40.250.10">
    <property type="entry name" value="Rhodanese-like domain"/>
    <property type="match status" value="1"/>
</dbReference>
<organism evidence="2 3">
    <name type="scientific">Arthrobacter humicola</name>
    <dbReference type="NCBI Taxonomy" id="409291"/>
    <lineage>
        <taxon>Bacteria</taxon>
        <taxon>Bacillati</taxon>
        <taxon>Actinomycetota</taxon>
        <taxon>Actinomycetes</taxon>
        <taxon>Micrococcales</taxon>
        <taxon>Micrococcaceae</taxon>
        <taxon>Arthrobacter</taxon>
    </lineage>
</organism>
<dbReference type="SMART" id="SM00450">
    <property type="entry name" value="RHOD"/>
    <property type="match status" value="1"/>
</dbReference>
<keyword evidence="3" id="KW-1185">Reference proteome</keyword>
<reference evidence="3" key="1">
    <citation type="journal article" date="2019" name="Int. J. Syst. Evol. Microbiol.">
        <title>The Global Catalogue of Microorganisms (GCM) 10K type strain sequencing project: providing services to taxonomists for standard genome sequencing and annotation.</title>
        <authorList>
            <consortium name="The Broad Institute Genomics Platform"/>
            <consortium name="The Broad Institute Genome Sequencing Center for Infectious Disease"/>
            <person name="Wu L."/>
            <person name="Ma J."/>
        </authorList>
    </citation>
    <scope>NUCLEOTIDE SEQUENCE [LARGE SCALE GENOMIC DNA]</scope>
    <source>
        <strain evidence="3">JCM 15921</strain>
    </source>
</reference>
<dbReference type="InterPro" id="IPR036873">
    <property type="entry name" value="Rhodanese-like_dom_sf"/>
</dbReference>
<dbReference type="Proteomes" id="UP001500102">
    <property type="component" value="Unassembled WGS sequence"/>
</dbReference>
<dbReference type="InterPro" id="IPR050229">
    <property type="entry name" value="GlpE_sulfurtransferase"/>
</dbReference>